<dbReference type="EMBL" id="LR215048">
    <property type="protein sequence ID" value="VEU80184.1"/>
    <property type="molecule type" value="Genomic_DNA"/>
</dbReference>
<dbReference type="GO" id="GO:0016887">
    <property type="term" value="F:ATP hydrolysis activity"/>
    <property type="evidence" value="ECO:0007669"/>
    <property type="project" value="InterPro"/>
</dbReference>
<dbReference type="Gene3D" id="3.40.1110.10">
    <property type="entry name" value="Calcium-transporting ATPase, cytoplasmic domain N"/>
    <property type="match status" value="1"/>
</dbReference>
<dbReference type="KEGG" id="aaxa:NCTC10138_00542"/>
<reference evidence="8 9" key="1">
    <citation type="submission" date="2019-01" db="EMBL/GenBank/DDBJ databases">
        <authorList>
            <consortium name="Pathogen Informatics"/>
        </authorList>
    </citation>
    <scope>NUCLEOTIDE SEQUENCE [LARGE SCALE GENOMIC DNA]</scope>
    <source>
        <strain evidence="8 9">NCTC10138</strain>
    </source>
</reference>
<keyword evidence="3" id="KW-1278">Translocase</keyword>
<dbReference type="Gene3D" id="2.70.150.10">
    <property type="entry name" value="Calcium-transporting ATPase, cytoplasmic transduction domain A"/>
    <property type="match status" value="1"/>
</dbReference>
<feature type="transmembrane region" description="Helical" evidence="6">
    <location>
        <begin position="97"/>
        <end position="121"/>
    </location>
</feature>
<keyword evidence="5 6" id="KW-0472">Membrane</keyword>
<keyword evidence="2 6" id="KW-0812">Transmembrane</keyword>
<dbReference type="AlphaFoldDB" id="A0A449BCL5"/>
<dbReference type="PROSITE" id="PS00154">
    <property type="entry name" value="ATPASE_E1_E2"/>
    <property type="match status" value="1"/>
</dbReference>
<keyword evidence="8" id="KW-0378">Hydrolase</keyword>
<gene>
    <name evidence="8" type="ORF">NCTC10138_00542</name>
</gene>
<dbReference type="InterPro" id="IPR001757">
    <property type="entry name" value="P_typ_ATPase"/>
</dbReference>
<dbReference type="InterPro" id="IPR059000">
    <property type="entry name" value="ATPase_P-type_domA"/>
</dbReference>
<dbReference type="SUPFAM" id="SSF81665">
    <property type="entry name" value="Calcium ATPase, transmembrane domain M"/>
    <property type="match status" value="1"/>
</dbReference>
<proteinExistence type="predicted"/>
<evidence type="ECO:0000313" key="8">
    <source>
        <dbReference type="EMBL" id="VEU80184.1"/>
    </source>
</evidence>
<feature type="domain" description="P-type ATPase A" evidence="7">
    <location>
        <begin position="160"/>
        <end position="259"/>
    </location>
</feature>
<dbReference type="SUPFAM" id="SSF56784">
    <property type="entry name" value="HAD-like"/>
    <property type="match status" value="1"/>
</dbReference>
<dbReference type="PANTHER" id="PTHR42861">
    <property type="entry name" value="CALCIUM-TRANSPORTING ATPASE"/>
    <property type="match status" value="1"/>
</dbReference>
<dbReference type="SFLD" id="SFLDF00027">
    <property type="entry name" value="p-type_atpase"/>
    <property type="match status" value="1"/>
</dbReference>
<dbReference type="RefSeq" id="WP_052589914.1">
    <property type="nucleotide sequence ID" value="NZ_LR215048.1"/>
</dbReference>
<feature type="transmembrane region" description="Helical" evidence="6">
    <location>
        <begin position="127"/>
        <end position="145"/>
    </location>
</feature>
<feature type="transmembrane region" description="Helical" evidence="6">
    <location>
        <begin position="720"/>
        <end position="741"/>
    </location>
</feature>
<feature type="transmembrane region" description="Helical" evidence="6">
    <location>
        <begin position="688"/>
        <end position="708"/>
    </location>
</feature>
<dbReference type="SUPFAM" id="SSF81653">
    <property type="entry name" value="Calcium ATPase, transduction domain A"/>
    <property type="match status" value="1"/>
</dbReference>
<feature type="transmembrane region" description="Helical" evidence="6">
    <location>
        <begin position="275"/>
        <end position="294"/>
    </location>
</feature>
<dbReference type="InterPro" id="IPR008250">
    <property type="entry name" value="ATPase_P-typ_transduc_dom_A_sf"/>
</dbReference>
<evidence type="ECO:0000256" key="4">
    <source>
        <dbReference type="ARBA" id="ARBA00022989"/>
    </source>
</evidence>
<evidence type="ECO:0000256" key="5">
    <source>
        <dbReference type="ARBA" id="ARBA00023136"/>
    </source>
</evidence>
<organism evidence="8 9">
    <name type="scientific">Haploplasma axanthum</name>
    <name type="common">Acholeplasma axanthum</name>
    <dbReference type="NCBI Taxonomy" id="29552"/>
    <lineage>
        <taxon>Bacteria</taxon>
        <taxon>Bacillati</taxon>
        <taxon>Mycoplasmatota</taxon>
        <taxon>Mollicutes</taxon>
        <taxon>Acholeplasmatales</taxon>
        <taxon>Acholeplasmataceae</taxon>
        <taxon>Haploplasma</taxon>
    </lineage>
</organism>
<dbReference type="InterPro" id="IPR036412">
    <property type="entry name" value="HAD-like_sf"/>
</dbReference>
<dbReference type="EC" id="3.6.3.8" evidence="8"/>
<dbReference type="InterPro" id="IPR018303">
    <property type="entry name" value="ATPase_P-typ_P_site"/>
</dbReference>
<evidence type="ECO:0000256" key="1">
    <source>
        <dbReference type="ARBA" id="ARBA00004141"/>
    </source>
</evidence>
<name>A0A449BCL5_HAPAX</name>
<feature type="transmembrane region" description="Helical" evidence="6">
    <location>
        <begin position="314"/>
        <end position="335"/>
    </location>
</feature>
<dbReference type="InterPro" id="IPR023298">
    <property type="entry name" value="ATPase_P-typ_TM_dom_sf"/>
</dbReference>
<dbReference type="Gene3D" id="1.20.1110.10">
    <property type="entry name" value="Calcium-transporting ATPase, transmembrane domain"/>
    <property type="match status" value="1"/>
</dbReference>
<dbReference type="SFLD" id="SFLDS00003">
    <property type="entry name" value="Haloacid_Dehalogenase"/>
    <property type="match status" value="1"/>
</dbReference>
<accession>A0A449BCL5</accession>
<dbReference type="Gene3D" id="3.40.50.1000">
    <property type="entry name" value="HAD superfamily/HAD-like"/>
    <property type="match status" value="1"/>
</dbReference>
<dbReference type="Pfam" id="PF00122">
    <property type="entry name" value="E1-E2_ATPase"/>
    <property type="match status" value="1"/>
</dbReference>
<dbReference type="Pfam" id="PF00702">
    <property type="entry name" value="Hydrolase"/>
    <property type="match status" value="1"/>
</dbReference>
<dbReference type="GO" id="GO:0016020">
    <property type="term" value="C:membrane"/>
    <property type="evidence" value="ECO:0007669"/>
    <property type="project" value="UniProtKB-SubCell"/>
</dbReference>
<dbReference type="InterPro" id="IPR023214">
    <property type="entry name" value="HAD_sf"/>
</dbReference>
<sequence length="861" mass="93680">MSKEVANDLEKPVEKKKRGPKTVIVEEPIKFKGDPLSLEQKTETTDFDVNNKIRKRDDIVVERYNPEIDKGLTQEEVEARMMAGAVNDTNTGSSKTVLGIILSNTLTFFNVITFGIAVWLILAKAPIGELNFIIVVIANLVIGIFQEIKAKKTIDSLSLLSAPTAIVVRDANQVEISINTIVIDDIFKLSGGKQISADAVLRSGTIEVDESLLTGEADIIIKKEGDPLFSGSFVVSGTGYAQVVAVGKDIYVQKLTSQAKKYKKPKSELFNSLKMIMRIIGVIIIPIGIAIYLLMSKYSTSSYQEIVLKTSGAVIGMIPAGLFLLTSSALAVGVIRLAQNNTLVQELYCIEMLARIDVLCLDKTGTITDGTMSVHSVIEYKNSTGLPFKNIISAILNAQEERNLTSKALEERFGTGKRIRSIAEIPFSSARKFSAVTFDKIGTFVMGAPEFVIKKNATTASFFDEVEKQSKEGYRVIVVGHSKDTIEDAKVVGTVSPVGLIMIEDSIRPDAVETIEYFKKSGVAVRVISGDNPITVSRIAQRAGILDANKYISLDGLSDNDVIAAANEYIVFGRVSPNQKKVLVQALKAKGHTVAMTGDGVNDILALREADTSIALASGSEAARNVAHLVLLDSNFSSMPKVVTEGRRVINNIQKLSGLFLAKTLFTLLLAIVAIISKGEYPITPNQLTPINYLVIGIPTFFLAMEANNNRVEGKFLPNVIKGALPGALIILINSLIIFGLSGTLGMTSAVKSTLIVLSATVTMFVLLLKISLPFNRMRIFLLLTMFTGFAILVFARPDFFNLLPFSKLDILPGIDPLSVPQILLLIVLIQSTWPMLYILTNIVKWSKIVLKKTVKLITGV</sequence>
<evidence type="ECO:0000256" key="6">
    <source>
        <dbReference type="SAM" id="Phobius"/>
    </source>
</evidence>
<feature type="transmembrane region" description="Helical" evidence="6">
    <location>
        <begin position="818"/>
        <end position="840"/>
    </location>
</feature>
<dbReference type="SFLD" id="SFLDG00002">
    <property type="entry name" value="C1.7:_P-type_atpase_like"/>
    <property type="match status" value="1"/>
</dbReference>
<dbReference type="PRINTS" id="PR00120">
    <property type="entry name" value="HATPASE"/>
</dbReference>
<dbReference type="PRINTS" id="PR00119">
    <property type="entry name" value="CATATPASE"/>
</dbReference>
<dbReference type="STRING" id="1278311.GCA_000428705_01057"/>
<dbReference type="Proteomes" id="UP000289841">
    <property type="component" value="Chromosome"/>
</dbReference>
<dbReference type="InterPro" id="IPR044492">
    <property type="entry name" value="P_typ_ATPase_HD_dom"/>
</dbReference>
<protein>
    <submittedName>
        <fullName evidence="8">Calcium-transporting ATPase lmo0841</fullName>
        <ecNumber evidence="8">3.6.3.8</ecNumber>
    </submittedName>
</protein>
<dbReference type="OrthoDB" id="9813266at2"/>
<dbReference type="GO" id="GO:0005524">
    <property type="term" value="F:ATP binding"/>
    <property type="evidence" value="ECO:0007669"/>
    <property type="project" value="InterPro"/>
</dbReference>
<comment type="subcellular location">
    <subcellularLocation>
        <location evidence="1">Membrane</location>
        <topology evidence="1">Multi-pass membrane protein</topology>
    </subcellularLocation>
</comment>
<keyword evidence="4 6" id="KW-1133">Transmembrane helix</keyword>
<feature type="transmembrane region" description="Helical" evidence="6">
    <location>
        <begin position="780"/>
        <end position="798"/>
    </location>
</feature>
<keyword evidence="9" id="KW-1185">Reference proteome</keyword>
<feature type="transmembrane region" description="Helical" evidence="6">
    <location>
        <begin position="753"/>
        <end position="773"/>
    </location>
</feature>
<evidence type="ECO:0000256" key="2">
    <source>
        <dbReference type="ARBA" id="ARBA00022692"/>
    </source>
</evidence>
<dbReference type="InterPro" id="IPR023299">
    <property type="entry name" value="ATPase_P-typ_cyto_dom_N"/>
</dbReference>
<evidence type="ECO:0000256" key="3">
    <source>
        <dbReference type="ARBA" id="ARBA00022967"/>
    </source>
</evidence>
<evidence type="ECO:0000259" key="7">
    <source>
        <dbReference type="Pfam" id="PF00122"/>
    </source>
</evidence>
<feature type="transmembrane region" description="Helical" evidence="6">
    <location>
        <begin position="656"/>
        <end position="676"/>
    </location>
</feature>
<dbReference type="NCBIfam" id="TIGR01494">
    <property type="entry name" value="ATPase_P-type"/>
    <property type="match status" value="2"/>
</dbReference>
<evidence type="ECO:0000313" key="9">
    <source>
        <dbReference type="Proteomes" id="UP000289841"/>
    </source>
</evidence>